<dbReference type="AlphaFoldDB" id="A0A7X1EAB0"/>
<keyword evidence="2" id="KW-0732">Signal</keyword>
<feature type="region of interest" description="Disordered" evidence="1">
    <location>
        <begin position="45"/>
        <end position="77"/>
    </location>
</feature>
<evidence type="ECO:0000313" key="3">
    <source>
        <dbReference type="EMBL" id="MBC2606592.1"/>
    </source>
</evidence>
<dbReference type="Proteomes" id="UP000526501">
    <property type="component" value="Unassembled WGS sequence"/>
</dbReference>
<evidence type="ECO:0000256" key="2">
    <source>
        <dbReference type="SAM" id="SignalP"/>
    </source>
</evidence>
<organism evidence="3 4">
    <name type="scientific">Pelagicoccus albus</name>
    <dbReference type="NCBI Taxonomy" id="415222"/>
    <lineage>
        <taxon>Bacteria</taxon>
        <taxon>Pseudomonadati</taxon>
        <taxon>Verrucomicrobiota</taxon>
        <taxon>Opitutia</taxon>
        <taxon>Puniceicoccales</taxon>
        <taxon>Pelagicoccaceae</taxon>
        <taxon>Pelagicoccus</taxon>
    </lineage>
</organism>
<dbReference type="RefSeq" id="WP_185660462.1">
    <property type="nucleotide sequence ID" value="NZ_CAWPOO010000012.1"/>
</dbReference>
<protein>
    <submittedName>
        <fullName evidence="3">Uncharacterized protein</fullName>
    </submittedName>
</protein>
<evidence type="ECO:0000256" key="1">
    <source>
        <dbReference type="SAM" id="MobiDB-lite"/>
    </source>
</evidence>
<keyword evidence="4" id="KW-1185">Reference proteome</keyword>
<reference evidence="3 4" key="1">
    <citation type="submission" date="2020-07" db="EMBL/GenBank/DDBJ databases">
        <authorList>
            <person name="Feng X."/>
        </authorList>
    </citation>
    <scope>NUCLEOTIDE SEQUENCE [LARGE SCALE GENOMIC DNA]</scope>
    <source>
        <strain evidence="3 4">JCM23202</strain>
    </source>
</reference>
<evidence type="ECO:0000313" key="4">
    <source>
        <dbReference type="Proteomes" id="UP000526501"/>
    </source>
</evidence>
<comment type="caution">
    <text evidence="3">The sequence shown here is derived from an EMBL/GenBank/DDBJ whole genome shotgun (WGS) entry which is preliminary data.</text>
</comment>
<feature type="chain" id="PRO_5030962295" evidence="2">
    <location>
        <begin position="32"/>
        <end position="77"/>
    </location>
</feature>
<feature type="compositionally biased region" description="Polar residues" evidence="1">
    <location>
        <begin position="65"/>
        <end position="77"/>
    </location>
</feature>
<sequence>MKQASFQSLRSNITLALFLGLAILSAKFAIAQVGVAPTAESFSTQNASLSGPQAVDSDQKDINGCASSSAGRGSTDT</sequence>
<accession>A0A7X1EAB0</accession>
<feature type="signal peptide" evidence="2">
    <location>
        <begin position="1"/>
        <end position="31"/>
    </location>
</feature>
<gene>
    <name evidence="3" type="ORF">H5P27_11120</name>
</gene>
<dbReference type="EMBL" id="JACHVC010000012">
    <property type="protein sequence ID" value="MBC2606592.1"/>
    <property type="molecule type" value="Genomic_DNA"/>
</dbReference>
<proteinExistence type="predicted"/>
<name>A0A7X1EAB0_9BACT</name>